<protein>
    <submittedName>
        <fullName evidence="1">Uncharacterized protein</fullName>
    </submittedName>
</protein>
<keyword evidence="2" id="KW-1185">Reference proteome</keyword>
<evidence type="ECO:0000313" key="1">
    <source>
        <dbReference type="EnsemblPlants" id="cds.evm.model.02.2422"/>
    </source>
</evidence>
<sequence>MWVLPELYRLYCKREDIPIPKEDQMDVNVLYPWPYHKVLYRNNEGGVLSPLRHGWMIFGESLSEVEFVEGAMDYVHRIPIIEEEDGIFQRYFELTEEISNYRSFLRGLHLRLSAITGH</sequence>
<name>A0A803NXK1_CANSA</name>
<dbReference type="EMBL" id="UZAU01000235">
    <property type="status" value="NOT_ANNOTATED_CDS"/>
    <property type="molecule type" value="Genomic_DNA"/>
</dbReference>
<reference evidence="1" key="1">
    <citation type="submission" date="2018-11" db="EMBL/GenBank/DDBJ databases">
        <authorList>
            <person name="Grassa J C."/>
        </authorList>
    </citation>
    <scope>NUCLEOTIDE SEQUENCE [LARGE SCALE GENOMIC DNA]</scope>
</reference>
<reference evidence="1" key="2">
    <citation type="submission" date="2021-03" db="UniProtKB">
        <authorList>
            <consortium name="EnsemblPlants"/>
        </authorList>
    </citation>
    <scope>IDENTIFICATION</scope>
</reference>
<dbReference type="AlphaFoldDB" id="A0A803NXK1"/>
<accession>A0A803NXK1</accession>
<dbReference type="Proteomes" id="UP000596661">
    <property type="component" value="Chromosome 2"/>
</dbReference>
<evidence type="ECO:0000313" key="2">
    <source>
        <dbReference type="Proteomes" id="UP000596661"/>
    </source>
</evidence>
<dbReference type="EnsemblPlants" id="evm.model.02.2422">
    <property type="protein sequence ID" value="cds.evm.model.02.2422"/>
    <property type="gene ID" value="evm.TU.02.2422"/>
</dbReference>
<dbReference type="Gramene" id="evm.model.02.2422">
    <property type="protein sequence ID" value="cds.evm.model.02.2422"/>
    <property type="gene ID" value="evm.TU.02.2422"/>
</dbReference>
<proteinExistence type="predicted"/>
<organism evidence="1 2">
    <name type="scientific">Cannabis sativa</name>
    <name type="common">Hemp</name>
    <name type="synonym">Marijuana</name>
    <dbReference type="NCBI Taxonomy" id="3483"/>
    <lineage>
        <taxon>Eukaryota</taxon>
        <taxon>Viridiplantae</taxon>
        <taxon>Streptophyta</taxon>
        <taxon>Embryophyta</taxon>
        <taxon>Tracheophyta</taxon>
        <taxon>Spermatophyta</taxon>
        <taxon>Magnoliopsida</taxon>
        <taxon>eudicotyledons</taxon>
        <taxon>Gunneridae</taxon>
        <taxon>Pentapetalae</taxon>
        <taxon>rosids</taxon>
        <taxon>fabids</taxon>
        <taxon>Rosales</taxon>
        <taxon>Cannabaceae</taxon>
        <taxon>Cannabis</taxon>
    </lineage>
</organism>